<organism evidence="1 2">
    <name type="scientific">Metallosphaera cuprina (strain Ar-4)</name>
    <dbReference type="NCBI Taxonomy" id="1006006"/>
    <lineage>
        <taxon>Archaea</taxon>
        <taxon>Thermoproteota</taxon>
        <taxon>Thermoprotei</taxon>
        <taxon>Sulfolobales</taxon>
        <taxon>Sulfolobaceae</taxon>
        <taxon>Metallosphaera</taxon>
    </lineage>
</organism>
<dbReference type="AlphaFoldDB" id="F4G2Z6"/>
<accession>F4G2Z6</accession>
<keyword evidence="2" id="KW-1185">Reference proteome</keyword>
<name>F4G2Z6_METCR</name>
<protein>
    <submittedName>
        <fullName evidence="1">Uncharacterized protein</fullName>
    </submittedName>
</protein>
<evidence type="ECO:0000313" key="1">
    <source>
        <dbReference type="EMBL" id="AEB95194.1"/>
    </source>
</evidence>
<dbReference type="KEGG" id="mcn:Mcup_1089"/>
<dbReference type="Proteomes" id="UP000007812">
    <property type="component" value="Chromosome"/>
</dbReference>
<gene>
    <name evidence="1" type="ordered locus">Mcup_1089</name>
</gene>
<proteinExistence type="predicted"/>
<evidence type="ECO:0000313" key="2">
    <source>
        <dbReference type="Proteomes" id="UP000007812"/>
    </source>
</evidence>
<dbReference type="EMBL" id="CP002656">
    <property type="protein sequence ID" value="AEB95194.1"/>
    <property type="molecule type" value="Genomic_DNA"/>
</dbReference>
<dbReference type="HOGENOM" id="CLU_3322925_0_0_2"/>
<reference evidence="1 2" key="1">
    <citation type="journal article" date="2011" name="J. Bacteriol.">
        <title>Complete genome sequence of Metallosphaera cuprina, a metal sulfide-oxidizing archaeon from a hot spring.</title>
        <authorList>
            <person name="Liu L.J."/>
            <person name="You X.Y."/>
            <person name="Zheng H."/>
            <person name="Wang S."/>
            <person name="Jiang C.Y."/>
            <person name="Liu S.J."/>
        </authorList>
    </citation>
    <scope>NUCLEOTIDE SEQUENCE [LARGE SCALE GENOMIC DNA]</scope>
    <source>
        <strain evidence="1 2">Ar-4</strain>
    </source>
</reference>
<sequence length="38" mass="4637">MCRILHGVERLTLYHHYYPMKLLGRILHGVESQKMKKR</sequence>
<dbReference type="PATRIC" id="fig|1006006.8.peg.1082"/>